<dbReference type="PANTHER" id="PTHR43542:SF1">
    <property type="entry name" value="METHYLTRANSFERASE"/>
    <property type="match status" value="1"/>
</dbReference>
<dbReference type="RefSeq" id="WP_200247692.1">
    <property type="nucleotide sequence ID" value="NZ_NRRY01000043.1"/>
</dbReference>
<keyword evidence="3" id="KW-0698">rRNA processing</keyword>
<dbReference type="NCBIfam" id="TIGR00095">
    <property type="entry name" value="16S rRNA (guanine(966)-N(2))-methyltransferase RsmD"/>
    <property type="match status" value="1"/>
</dbReference>
<keyword evidence="3" id="KW-0949">S-adenosyl-L-methionine</keyword>
<keyword evidence="5" id="KW-1185">Reference proteome</keyword>
<evidence type="ECO:0000256" key="2">
    <source>
        <dbReference type="ARBA" id="ARBA00022679"/>
    </source>
</evidence>
<dbReference type="CDD" id="cd02440">
    <property type="entry name" value="AdoMet_MTases"/>
    <property type="match status" value="1"/>
</dbReference>
<dbReference type="EC" id="2.1.1.171" evidence="3"/>
<dbReference type="InterPro" id="IPR029063">
    <property type="entry name" value="SAM-dependent_MTases_sf"/>
</dbReference>
<comment type="function">
    <text evidence="3">Specifically methylates the guanine in position 966 of 16S rRNA in the assembled 30S particle.</text>
</comment>
<reference evidence="4 5" key="1">
    <citation type="journal article" date="2020" name="Microorganisms">
        <title>Osmotic Adaptation and Compatible Solute Biosynthesis of Phototrophic Bacteria as Revealed from Genome Analyses.</title>
        <authorList>
            <person name="Imhoff J.F."/>
            <person name="Rahn T."/>
            <person name="Kunzel S."/>
            <person name="Keller A."/>
            <person name="Neulinger S.C."/>
        </authorList>
    </citation>
    <scope>NUCLEOTIDE SEQUENCE [LARGE SCALE GENOMIC DNA]</scope>
    <source>
        <strain evidence="4 5">DSM 25653</strain>
    </source>
</reference>
<keyword evidence="1 3" id="KW-0489">Methyltransferase</keyword>
<dbReference type="GO" id="GO:0052913">
    <property type="term" value="F:16S rRNA (guanine(966)-N(2))-methyltransferase activity"/>
    <property type="evidence" value="ECO:0007669"/>
    <property type="project" value="UniProtKB-EC"/>
</dbReference>
<comment type="caution">
    <text evidence="4">The sequence shown here is derived from an EMBL/GenBank/DDBJ whole genome shotgun (WGS) entry which is preliminary data.</text>
</comment>
<keyword evidence="2 3" id="KW-0808">Transferase</keyword>
<comment type="catalytic activity">
    <reaction evidence="3">
        <text>guanosine(966) in 16S rRNA + S-adenosyl-L-methionine = N(2)-methylguanosine(966) in 16S rRNA + S-adenosyl-L-homocysteine + H(+)</text>
        <dbReference type="Rhea" id="RHEA:23548"/>
        <dbReference type="Rhea" id="RHEA-COMP:10211"/>
        <dbReference type="Rhea" id="RHEA-COMP:10212"/>
        <dbReference type="ChEBI" id="CHEBI:15378"/>
        <dbReference type="ChEBI" id="CHEBI:57856"/>
        <dbReference type="ChEBI" id="CHEBI:59789"/>
        <dbReference type="ChEBI" id="CHEBI:74269"/>
        <dbReference type="ChEBI" id="CHEBI:74481"/>
        <dbReference type="EC" id="2.1.1.171"/>
    </reaction>
</comment>
<accession>A0A9X1B667</accession>
<evidence type="ECO:0000313" key="4">
    <source>
        <dbReference type="EMBL" id="MBK1620581.1"/>
    </source>
</evidence>
<organism evidence="4 5">
    <name type="scientific">Lamprobacter modestohalophilus</name>
    <dbReference type="NCBI Taxonomy" id="1064514"/>
    <lineage>
        <taxon>Bacteria</taxon>
        <taxon>Pseudomonadati</taxon>
        <taxon>Pseudomonadota</taxon>
        <taxon>Gammaproteobacteria</taxon>
        <taxon>Chromatiales</taxon>
        <taxon>Chromatiaceae</taxon>
        <taxon>Lamprobacter</taxon>
    </lineage>
</organism>
<protein>
    <recommendedName>
        <fullName evidence="3">Ribosomal RNA small subunit methyltransferase D</fullName>
        <ecNumber evidence="3">2.1.1.171</ecNumber>
    </recommendedName>
</protein>
<dbReference type="SUPFAM" id="SSF53335">
    <property type="entry name" value="S-adenosyl-L-methionine-dependent methyltransferases"/>
    <property type="match status" value="1"/>
</dbReference>
<evidence type="ECO:0000313" key="5">
    <source>
        <dbReference type="Proteomes" id="UP001138768"/>
    </source>
</evidence>
<sequence length="204" mass="21933">MPPRAGAKSAGAKSARAEPGRLRIIGGCWRGRRLPVASQPGLRPTMDRVRETLFNWLTPTIEGSRCLDCFAGSGALGLEAASRGAATVVQLERSPAVARRLQANADELGARQLRVYCADALEWLATSSPVAFDVCFLDPPFAADLLAPTLRRLAQDGWLAAGALVYVETDQATPLPDLPADWRWLRDKRAGQVRYALAEAGANP</sequence>
<dbReference type="AlphaFoldDB" id="A0A9X1B667"/>
<comment type="similarity">
    <text evidence="3">Belongs to the methyltransferase superfamily. RsmD family.</text>
</comment>
<dbReference type="PIRSF" id="PIRSF004553">
    <property type="entry name" value="CHP00095"/>
    <property type="match status" value="1"/>
</dbReference>
<dbReference type="EMBL" id="NRRY01000043">
    <property type="protein sequence ID" value="MBK1620581.1"/>
    <property type="molecule type" value="Genomic_DNA"/>
</dbReference>
<evidence type="ECO:0000256" key="3">
    <source>
        <dbReference type="PIRNR" id="PIRNR004553"/>
    </source>
</evidence>
<evidence type="ECO:0000256" key="1">
    <source>
        <dbReference type="ARBA" id="ARBA00022603"/>
    </source>
</evidence>
<name>A0A9X1B667_9GAMM</name>
<proteinExistence type="inferred from homology"/>
<dbReference type="InterPro" id="IPR004398">
    <property type="entry name" value="RNA_MeTrfase_RsmD"/>
</dbReference>
<dbReference type="Proteomes" id="UP001138768">
    <property type="component" value="Unassembled WGS sequence"/>
</dbReference>
<dbReference type="Gene3D" id="3.40.50.150">
    <property type="entry name" value="Vaccinia Virus protein VP39"/>
    <property type="match status" value="1"/>
</dbReference>
<gene>
    <name evidence="4" type="primary">rsmD</name>
    <name evidence="4" type="ORF">CKO42_19535</name>
</gene>
<dbReference type="Pfam" id="PF03602">
    <property type="entry name" value="Cons_hypoth95"/>
    <property type="match status" value="1"/>
</dbReference>
<dbReference type="PANTHER" id="PTHR43542">
    <property type="entry name" value="METHYLTRANSFERASE"/>
    <property type="match status" value="1"/>
</dbReference>